<keyword evidence="1" id="KW-1133">Transmembrane helix</keyword>
<keyword evidence="1" id="KW-0472">Membrane</keyword>
<evidence type="ECO:0000256" key="1">
    <source>
        <dbReference type="SAM" id="Phobius"/>
    </source>
</evidence>
<evidence type="ECO:0000313" key="3">
    <source>
        <dbReference type="Proteomes" id="UP000316495"/>
    </source>
</evidence>
<sequence>MRKIVFRVVLFLLLGISILCSISPNSSDSVKIISIVVALVSIFAIIVINPLEKYLLKLAEIESVAATTSGGESAIK</sequence>
<dbReference type="AlphaFoldDB" id="A0A554LLX5"/>
<evidence type="ECO:0000313" key="2">
    <source>
        <dbReference type="EMBL" id="TSC93876.1"/>
    </source>
</evidence>
<gene>
    <name evidence="2" type="ORF">Athens101428_510</name>
</gene>
<accession>A0A554LLX5</accession>
<feature type="transmembrane region" description="Helical" evidence="1">
    <location>
        <begin position="30"/>
        <end position="48"/>
    </location>
</feature>
<comment type="caution">
    <text evidence="2">The sequence shown here is derived from an EMBL/GenBank/DDBJ whole genome shotgun (WGS) entry which is preliminary data.</text>
</comment>
<dbReference type="EMBL" id="VMGN01000026">
    <property type="protein sequence ID" value="TSC93876.1"/>
    <property type="molecule type" value="Genomic_DNA"/>
</dbReference>
<keyword evidence="1" id="KW-0812">Transmembrane</keyword>
<dbReference type="Proteomes" id="UP000316495">
    <property type="component" value="Unassembled WGS sequence"/>
</dbReference>
<reference evidence="2 3" key="1">
    <citation type="submission" date="2017-07" db="EMBL/GenBank/DDBJ databases">
        <title>Mechanisms for carbon and nitrogen cycling indicate functional differentiation within the Candidate Phyla Radiation.</title>
        <authorList>
            <person name="Danczak R.E."/>
            <person name="Johnston M.D."/>
            <person name="Kenah C."/>
            <person name="Slattery M."/>
            <person name="Wrighton K.C."/>
            <person name="Wilkins M.J."/>
        </authorList>
    </citation>
    <scope>NUCLEOTIDE SEQUENCE [LARGE SCALE GENOMIC DNA]</scope>
    <source>
        <strain evidence="2">Athens1014_28</strain>
    </source>
</reference>
<name>A0A554LLX5_9BACT</name>
<organism evidence="2 3">
    <name type="scientific">Candidatus Berkelbacteria bacterium Athens1014_28</name>
    <dbReference type="NCBI Taxonomy" id="2017145"/>
    <lineage>
        <taxon>Bacteria</taxon>
        <taxon>Candidatus Berkelbacteria</taxon>
    </lineage>
</organism>
<proteinExistence type="predicted"/>
<protein>
    <submittedName>
        <fullName evidence="2">Uncharacterized protein</fullName>
    </submittedName>
</protein>